<gene>
    <name evidence="2" type="ORF">HMPREF1991_03030</name>
</gene>
<evidence type="ECO:0000313" key="3">
    <source>
        <dbReference type="Proteomes" id="UP000027442"/>
    </source>
</evidence>
<dbReference type="HOGENOM" id="CLU_008342_2_0_10"/>
<dbReference type="PANTHER" id="PTHR33840">
    <property type="match status" value="1"/>
</dbReference>
<dbReference type="eggNOG" id="COG3673">
    <property type="taxonomic scope" value="Bacteria"/>
</dbReference>
<dbReference type="PANTHER" id="PTHR33840:SF1">
    <property type="entry name" value="TLE1 PHOSPHOLIPASE DOMAIN-CONTAINING PROTEIN"/>
    <property type="match status" value="1"/>
</dbReference>
<dbReference type="PATRIC" id="fig|1122985.7.peg.3134"/>
<organism evidence="2 3">
    <name type="scientific">Hoylesella loescheii DSM 19665 = JCM 12249 = ATCC 15930</name>
    <dbReference type="NCBI Taxonomy" id="1122985"/>
    <lineage>
        <taxon>Bacteria</taxon>
        <taxon>Pseudomonadati</taxon>
        <taxon>Bacteroidota</taxon>
        <taxon>Bacteroidia</taxon>
        <taxon>Bacteroidales</taxon>
        <taxon>Prevotellaceae</taxon>
        <taxon>Hoylesella</taxon>
    </lineage>
</organism>
<dbReference type="Pfam" id="PF09994">
    <property type="entry name" value="T6SS_Tle1-like_cat"/>
    <property type="match status" value="1"/>
</dbReference>
<dbReference type="EMBL" id="JNGW01000132">
    <property type="protein sequence ID" value="KDR50900.1"/>
    <property type="molecule type" value="Genomic_DNA"/>
</dbReference>
<dbReference type="AlphaFoldDB" id="A0A069QDN1"/>
<dbReference type="Proteomes" id="UP000027442">
    <property type="component" value="Unassembled WGS sequence"/>
</dbReference>
<accession>A0A069QDN1</accession>
<protein>
    <recommendedName>
        <fullName evidence="1">T6SS Phospholipase effector Tle1-like catalytic domain-containing protein</fullName>
    </recommendedName>
</protein>
<reference evidence="2 3" key="1">
    <citation type="submission" date="2013-08" db="EMBL/GenBank/DDBJ databases">
        <authorList>
            <person name="Weinstock G."/>
            <person name="Sodergren E."/>
            <person name="Wylie T."/>
            <person name="Fulton L."/>
            <person name="Fulton R."/>
            <person name="Fronick C."/>
            <person name="O'Laughlin M."/>
            <person name="Godfrey J."/>
            <person name="Miner T."/>
            <person name="Herter B."/>
            <person name="Appelbaum E."/>
            <person name="Cordes M."/>
            <person name="Lek S."/>
            <person name="Wollam A."/>
            <person name="Pepin K.H."/>
            <person name="Palsikar V.B."/>
            <person name="Mitreva M."/>
            <person name="Wilson R.K."/>
        </authorList>
    </citation>
    <scope>NUCLEOTIDE SEQUENCE [LARGE SCALE GENOMIC DNA]</scope>
    <source>
        <strain evidence="2 3">ATCC 15930</strain>
    </source>
</reference>
<name>A0A069QDN1_HOYLO</name>
<proteinExistence type="predicted"/>
<feature type="domain" description="T6SS Phospholipase effector Tle1-like catalytic" evidence="1">
    <location>
        <begin position="213"/>
        <end position="313"/>
    </location>
</feature>
<sequence length="485" mass="54924">MGEYSNRKCTCNSVTDKKMQKEDNKVEATIGVFFDGTCNNKYNSMYTPHNRSSTNGFAKAGKRKVRIGDDCDGSYEGDLTNIAKLWETYTSSKEKRIDRVYIEGPGTEAPVKDMKSPYRDAEGWVSSNQDDVTAGFAYGIKDTGIFAKLERACKLVTAKAAMLTKGLDARQGVVLRLDLFGFSRGAAEARLFVNMIGKSPSAYTENRDADLDDALFRSMGMRVNIEVRFMGLFDTVLSYDNESWIIPSFDKYESRYDLQIGDKVKKAIHLVAADEYRKYFSLTTIDSAIKQGRGIGIVLPGAHSDIGGGYAEIVVEKMRDGCSRWNKYGLYRGFKNPEQLIQQGWITESWMPSSKNHGFFDYICSSWDDSRYVLNYYDRIPLHVMHHFMEKESIPVDLENLHRRCKINVRHKQLIEVRGCIMANVTSNKRGPYVLSNSEVVFCGNKQEGNLIKDVRFTFMHLSAHRGSFGAHGANEGNKRRIRSS</sequence>
<dbReference type="InterPro" id="IPR018712">
    <property type="entry name" value="Tle1-like_cat"/>
</dbReference>
<comment type="caution">
    <text evidence="2">The sequence shown here is derived from an EMBL/GenBank/DDBJ whole genome shotgun (WGS) entry which is preliminary data.</text>
</comment>
<evidence type="ECO:0000259" key="1">
    <source>
        <dbReference type="Pfam" id="PF09994"/>
    </source>
</evidence>
<evidence type="ECO:0000313" key="2">
    <source>
        <dbReference type="EMBL" id="KDR50900.1"/>
    </source>
</evidence>
<keyword evidence="3" id="KW-1185">Reference proteome</keyword>